<keyword evidence="1" id="KW-0812">Transmembrane</keyword>
<proteinExistence type="predicted"/>
<organism evidence="2 3">
    <name type="scientific">Flavilitoribacter nigricans (strain ATCC 23147 / DSM 23189 / NBRC 102662 / NCIMB 1420 / SS-2)</name>
    <name type="common">Lewinella nigricans</name>
    <dbReference type="NCBI Taxonomy" id="1122177"/>
    <lineage>
        <taxon>Bacteria</taxon>
        <taxon>Pseudomonadati</taxon>
        <taxon>Bacteroidota</taxon>
        <taxon>Saprospiria</taxon>
        <taxon>Saprospirales</taxon>
        <taxon>Lewinellaceae</taxon>
        <taxon>Flavilitoribacter</taxon>
    </lineage>
</organism>
<dbReference type="OrthoDB" id="1494704at2"/>
<feature type="transmembrane region" description="Helical" evidence="1">
    <location>
        <begin position="60"/>
        <end position="79"/>
    </location>
</feature>
<evidence type="ECO:0000256" key="1">
    <source>
        <dbReference type="SAM" id="Phobius"/>
    </source>
</evidence>
<dbReference type="AlphaFoldDB" id="A0A2D0NIP0"/>
<evidence type="ECO:0000313" key="2">
    <source>
        <dbReference type="EMBL" id="PHN07623.1"/>
    </source>
</evidence>
<accession>A0A2D0NIP0</accession>
<comment type="caution">
    <text evidence="2">The sequence shown here is derived from an EMBL/GenBank/DDBJ whole genome shotgun (WGS) entry which is preliminary data.</text>
</comment>
<dbReference type="EMBL" id="PDUD01000009">
    <property type="protein sequence ID" value="PHN07623.1"/>
    <property type="molecule type" value="Genomic_DNA"/>
</dbReference>
<dbReference type="RefSeq" id="WP_099149071.1">
    <property type="nucleotide sequence ID" value="NZ_PDUD01000009.1"/>
</dbReference>
<feature type="transmembrane region" description="Helical" evidence="1">
    <location>
        <begin position="99"/>
        <end position="116"/>
    </location>
</feature>
<keyword evidence="3" id="KW-1185">Reference proteome</keyword>
<sequence>MIQLFFFCPTCQKVNLVPYRETDRSMLERKIGPEYSGVCPHCQRKQTVSVNRIRAKVHPLTGLAFIIALSLSFVLVKIVGRLYWQDDVSRTLDVLEIQAVAFSIPILLCLGLVYTLRRSVSIFNRYFIRKP</sequence>
<name>A0A2D0NIP0_FLAN2</name>
<keyword evidence="1" id="KW-0472">Membrane</keyword>
<evidence type="ECO:0000313" key="3">
    <source>
        <dbReference type="Proteomes" id="UP000223913"/>
    </source>
</evidence>
<gene>
    <name evidence="2" type="ORF">CRP01_05850</name>
</gene>
<reference evidence="2 3" key="1">
    <citation type="submission" date="2017-10" db="EMBL/GenBank/DDBJ databases">
        <title>The draft genome sequence of Lewinella nigricans NBRC 102662.</title>
        <authorList>
            <person name="Wang K."/>
        </authorList>
    </citation>
    <scope>NUCLEOTIDE SEQUENCE [LARGE SCALE GENOMIC DNA]</scope>
    <source>
        <strain evidence="2 3">NBRC 102662</strain>
    </source>
</reference>
<keyword evidence="1" id="KW-1133">Transmembrane helix</keyword>
<protein>
    <submittedName>
        <fullName evidence="2">Uncharacterized protein</fullName>
    </submittedName>
</protein>
<dbReference type="Proteomes" id="UP000223913">
    <property type="component" value="Unassembled WGS sequence"/>
</dbReference>